<dbReference type="InterPro" id="IPR020449">
    <property type="entry name" value="Tscrpt_reg_AraC-type_HTH"/>
</dbReference>
<dbReference type="SMART" id="SM00342">
    <property type="entry name" value="HTH_ARAC"/>
    <property type="match status" value="1"/>
</dbReference>
<dbReference type="EMBL" id="CP036498">
    <property type="protein sequence ID" value="QUS38049.1"/>
    <property type="molecule type" value="Genomic_DNA"/>
</dbReference>
<dbReference type="InterPro" id="IPR050204">
    <property type="entry name" value="AraC_XylS_family_regulators"/>
</dbReference>
<dbReference type="PROSITE" id="PS00041">
    <property type="entry name" value="HTH_ARAC_FAMILY_1"/>
    <property type="match status" value="1"/>
</dbReference>
<dbReference type="SUPFAM" id="SSF46689">
    <property type="entry name" value="Homeodomain-like"/>
    <property type="match status" value="2"/>
</dbReference>
<feature type="domain" description="HTH araC/xylS-type" evidence="4">
    <location>
        <begin position="1"/>
        <end position="83"/>
    </location>
</feature>
<keyword evidence="3" id="KW-0804">Transcription</keyword>
<dbReference type="PROSITE" id="PS01124">
    <property type="entry name" value="HTH_ARAC_FAMILY_2"/>
    <property type="match status" value="1"/>
</dbReference>
<evidence type="ECO:0000313" key="5">
    <source>
        <dbReference type="EMBL" id="QUS38049.1"/>
    </source>
</evidence>
<dbReference type="PRINTS" id="PR00032">
    <property type="entry name" value="HTHARAC"/>
</dbReference>
<reference evidence="5 6" key="1">
    <citation type="submission" date="2019-02" db="EMBL/GenBank/DDBJ databases">
        <title>Emended description of the genus Rhodopseudomonas and description of Rhodopseudomonas albus sp. nov., a non-phototrophic, heavy-metal-tolerant bacterium isolated from garden soil.</title>
        <authorList>
            <person name="Bao Z."/>
            <person name="Cao W.W."/>
            <person name="Sato Y."/>
            <person name="Nishizawa T."/>
            <person name="Zhao J."/>
            <person name="Guo Y."/>
            <person name="Ohta H."/>
        </authorList>
    </citation>
    <scope>NUCLEOTIDE SEQUENCE [LARGE SCALE GENOMIC DNA]</scope>
    <source>
        <strain evidence="5 6">SK50-23</strain>
    </source>
</reference>
<dbReference type="InterPro" id="IPR018062">
    <property type="entry name" value="HTH_AraC-typ_CS"/>
</dbReference>
<dbReference type="InterPro" id="IPR009057">
    <property type="entry name" value="Homeodomain-like_sf"/>
</dbReference>
<dbReference type="Pfam" id="PF12833">
    <property type="entry name" value="HTH_18"/>
    <property type="match status" value="1"/>
</dbReference>
<name>A0ABX8A391_9BRAD</name>
<dbReference type="InterPro" id="IPR018060">
    <property type="entry name" value="HTH_AraC"/>
</dbReference>
<keyword evidence="2" id="KW-0238">DNA-binding</keyword>
<gene>
    <name evidence="5" type="ORF">RPMA_03650</name>
</gene>
<organism evidence="5 6">
    <name type="scientific">Tardiphaga alba</name>
    <dbReference type="NCBI Taxonomy" id="340268"/>
    <lineage>
        <taxon>Bacteria</taxon>
        <taxon>Pseudomonadati</taxon>
        <taxon>Pseudomonadota</taxon>
        <taxon>Alphaproteobacteria</taxon>
        <taxon>Hyphomicrobiales</taxon>
        <taxon>Nitrobacteraceae</taxon>
        <taxon>Tardiphaga</taxon>
    </lineage>
</organism>
<accession>A0ABX8A391</accession>
<evidence type="ECO:0000313" key="6">
    <source>
        <dbReference type="Proteomes" id="UP000682843"/>
    </source>
</evidence>
<evidence type="ECO:0000256" key="2">
    <source>
        <dbReference type="ARBA" id="ARBA00023125"/>
    </source>
</evidence>
<dbReference type="Proteomes" id="UP000682843">
    <property type="component" value="Chromosome"/>
</dbReference>
<proteinExistence type="predicted"/>
<evidence type="ECO:0000256" key="3">
    <source>
        <dbReference type="ARBA" id="ARBA00023163"/>
    </source>
</evidence>
<keyword evidence="6" id="KW-1185">Reference proteome</keyword>
<dbReference type="PANTHER" id="PTHR46796">
    <property type="entry name" value="HTH-TYPE TRANSCRIPTIONAL ACTIVATOR RHAS-RELATED"/>
    <property type="match status" value="1"/>
</dbReference>
<protein>
    <submittedName>
        <fullName evidence="5">AraC family transcriptional regulator</fullName>
    </submittedName>
</protein>
<evidence type="ECO:0000259" key="4">
    <source>
        <dbReference type="PROSITE" id="PS01124"/>
    </source>
</evidence>
<dbReference type="PANTHER" id="PTHR46796:SF14">
    <property type="entry name" value="TRANSCRIPTIONAL REGULATORY PROTEIN"/>
    <property type="match status" value="1"/>
</dbReference>
<keyword evidence="1" id="KW-0805">Transcription regulation</keyword>
<dbReference type="Gene3D" id="1.10.10.60">
    <property type="entry name" value="Homeodomain-like"/>
    <property type="match status" value="2"/>
</dbReference>
<sequence length="89" mass="9952">MEDLANACGLSRGYFIHAFKKTTGLTPHQWIQSQRIERARNALANTSQPLAEIALECGFSDQSHFTRVFSKIVGSPPGNWRRHVKDAAL</sequence>
<evidence type="ECO:0000256" key="1">
    <source>
        <dbReference type="ARBA" id="ARBA00023015"/>
    </source>
</evidence>